<dbReference type="AlphaFoldDB" id="A9GNN9"/>
<dbReference type="PROSITE" id="PS00129">
    <property type="entry name" value="GLYCOSYL_HYDROL_F31_1"/>
    <property type="match status" value="1"/>
</dbReference>
<dbReference type="PANTHER" id="PTHR22762">
    <property type="entry name" value="ALPHA-GLUCOSIDASE"/>
    <property type="match status" value="1"/>
</dbReference>
<dbReference type="GO" id="GO:0005975">
    <property type="term" value="P:carbohydrate metabolic process"/>
    <property type="evidence" value="ECO:0007669"/>
    <property type="project" value="InterPro"/>
</dbReference>
<sequence>MTGAHSLLTDASIGATHVLLWGARAAVEIRCPGPGVLRVRHAPSSAVTSFTHPEQPPKHSFAVVADGALPLSARREGDTLHVSAEGASLEVSLAAGTWIFSDAEGRALARSEAVSGQVRPAFPVDELRSRLSLAAPPGEAYLGFGEKVGPLDKRGLRFTFWNTDAFPPHVESDPLYASIPFFIALRGGVAWGLFLDEPWRSEVDIALNDPTRIEWESRGPELDVYLLAGPHPADVLRRYAALTGRPAMPPLWSLGAHQSRWGYETEDDVRGVVRGYRSRGLPLDVVHLDIDYMDAYRVWTWDRSRFPDPARLARELAAEGVKLVTIVDPGIKADEGYAVYDEARARDYLVRLPRGGPLVGEVWPDPAVFPDLTREEVQRWWGDLQKPFVDAGIAGIWNDMNEPACFSVRPDRGLPAPSGGRTAGLGAIEGSTLPDDARHGARRHLEVHNVYGLGMSRATHEGLARHAPERRPFVLTRAAFAGIQRYAAVWTGDFASNFTHLEASIPMLIGLGLSGVPFVGADIPGFTGRANGELLVRWMQAGLFYPLMRNHAARGRPAQEPWRFGEPYLGLARAALERRYRLLPALYTLMHEAAETGIPVLRPLSFAAPGDPEALHAFDQLLFGGDLLVAPVVRPGQSKRLVYLPAGAWMDFANLERAGSVEQGGRHVIADAPLGVVPVWLRAGGAVALTAPRMHTTSASWEEITWHVHAAERVSGRLYEDEGDGHGASRVTRVEGGLDGATFALERSATGDLPLAREVETIRVHGVPAPRSVVGARSRRAIDGGVEVEVAADWQRIELQLS</sequence>
<protein>
    <submittedName>
        <fullName evidence="8">Alpha-glucosidase family protein</fullName>
    </submittedName>
</protein>
<dbReference type="Proteomes" id="UP000002139">
    <property type="component" value="Chromosome"/>
</dbReference>
<dbReference type="Gene3D" id="3.20.20.80">
    <property type="entry name" value="Glycosidases"/>
    <property type="match status" value="1"/>
</dbReference>
<dbReference type="SUPFAM" id="SSF74650">
    <property type="entry name" value="Galactose mutarotase-like"/>
    <property type="match status" value="1"/>
</dbReference>
<accession>A9GNN9</accession>
<dbReference type="EMBL" id="AM746676">
    <property type="protein sequence ID" value="CAN93609.1"/>
    <property type="molecule type" value="Genomic_DNA"/>
</dbReference>
<dbReference type="HOGENOM" id="CLU_000631_7_2_7"/>
<dbReference type="InterPro" id="IPR000322">
    <property type="entry name" value="Glyco_hydro_31_TIM"/>
</dbReference>
<dbReference type="InterPro" id="IPR025887">
    <property type="entry name" value="Glyco_hydro_31_N_dom"/>
</dbReference>
<dbReference type="Gene3D" id="2.60.40.4040">
    <property type="match status" value="1"/>
</dbReference>
<dbReference type="GO" id="GO:0004553">
    <property type="term" value="F:hydrolase activity, hydrolyzing O-glycosyl compounds"/>
    <property type="evidence" value="ECO:0007669"/>
    <property type="project" value="InterPro"/>
</dbReference>
<evidence type="ECO:0000256" key="1">
    <source>
        <dbReference type="ARBA" id="ARBA00007806"/>
    </source>
</evidence>
<dbReference type="InterPro" id="IPR017853">
    <property type="entry name" value="GH"/>
</dbReference>
<dbReference type="CDD" id="cd14752">
    <property type="entry name" value="GH31_N"/>
    <property type="match status" value="1"/>
</dbReference>
<evidence type="ECO:0000259" key="5">
    <source>
        <dbReference type="Pfam" id="PF01055"/>
    </source>
</evidence>
<dbReference type="KEGG" id="scl:sce3449"/>
<evidence type="ECO:0000256" key="3">
    <source>
        <dbReference type="ARBA" id="ARBA00023295"/>
    </source>
</evidence>
<dbReference type="Pfam" id="PF21365">
    <property type="entry name" value="Glyco_hydro_31_3rd"/>
    <property type="match status" value="1"/>
</dbReference>
<evidence type="ECO:0000259" key="7">
    <source>
        <dbReference type="Pfam" id="PF21365"/>
    </source>
</evidence>
<dbReference type="SUPFAM" id="SSF51011">
    <property type="entry name" value="Glycosyl hydrolase domain"/>
    <property type="match status" value="1"/>
</dbReference>
<feature type="domain" description="Glycoside hydrolase family 31 TIM barrel" evidence="5">
    <location>
        <begin position="246"/>
        <end position="589"/>
    </location>
</feature>
<dbReference type="BioCyc" id="SCEL448385:SCE_RS17660-MONOMER"/>
<evidence type="ECO:0000313" key="9">
    <source>
        <dbReference type="Proteomes" id="UP000002139"/>
    </source>
</evidence>
<organism evidence="8 9">
    <name type="scientific">Sorangium cellulosum (strain So ce56)</name>
    <name type="common">Polyangium cellulosum (strain So ce56)</name>
    <dbReference type="NCBI Taxonomy" id="448385"/>
    <lineage>
        <taxon>Bacteria</taxon>
        <taxon>Pseudomonadati</taxon>
        <taxon>Myxococcota</taxon>
        <taxon>Polyangia</taxon>
        <taxon>Polyangiales</taxon>
        <taxon>Polyangiaceae</taxon>
        <taxon>Sorangium</taxon>
    </lineage>
</organism>
<evidence type="ECO:0000256" key="2">
    <source>
        <dbReference type="ARBA" id="ARBA00022801"/>
    </source>
</evidence>
<feature type="domain" description="Glycosyl hydrolase family 31 C-terminal" evidence="7">
    <location>
        <begin position="597"/>
        <end position="685"/>
    </location>
</feature>
<evidence type="ECO:0000256" key="4">
    <source>
        <dbReference type="RuleBase" id="RU361185"/>
    </source>
</evidence>
<dbReference type="Pfam" id="PF01055">
    <property type="entry name" value="Glyco_hydro_31_2nd"/>
    <property type="match status" value="1"/>
</dbReference>
<comment type="similarity">
    <text evidence="1 4">Belongs to the glycosyl hydrolase 31 family.</text>
</comment>
<dbReference type="Gene3D" id="2.60.40.1760">
    <property type="entry name" value="glycosyl hydrolase (family 31)"/>
    <property type="match status" value="1"/>
</dbReference>
<dbReference type="STRING" id="448385.sce3449"/>
<evidence type="ECO:0000313" key="8">
    <source>
        <dbReference type="EMBL" id="CAN93609.1"/>
    </source>
</evidence>
<dbReference type="PANTHER" id="PTHR22762:SF120">
    <property type="entry name" value="HETEROGLYCAN GLUCOSIDASE 1"/>
    <property type="match status" value="1"/>
</dbReference>
<keyword evidence="3 4" id="KW-0326">Glycosidase</keyword>
<dbReference type="RefSeq" id="WP_012236079.1">
    <property type="nucleotide sequence ID" value="NC_010162.1"/>
</dbReference>
<reference evidence="8 9" key="1">
    <citation type="journal article" date="2007" name="Nat. Biotechnol.">
        <title>Complete genome sequence of the myxobacterium Sorangium cellulosum.</title>
        <authorList>
            <person name="Schneiker S."/>
            <person name="Perlova O."/>
            <person name="Kaiser O."/>
            <person name="Gerth K."/>
            <person name="Alici A."/>
            <person name="Altmeyer M.O."/>
            <person name="Bartels D."/>
            <person name="Bekel T."/>
            <person name="Beyer S."/>
            <person name="Bode E."/>
            <person name="Bode H.B."/>
            <person name="Bolten C.J."/>
            <person name="Choudhuri J.V."/>
            <person name="Doss S."/>
            <person name="Elnakady Y.A."/>
            <person name="Frank B."/>
            <person name="Gaigalat L."/>
            <person name="Goesmann A."/>
            <person name="Groeger C."/>
            <person name="Gross F."/>
            <person name="Jelsbak L."/>
            <person name="Jelsbak L."/>
            <person name="Kalinowski J."/>
            <person name="Kegler C."/>
            <person name="Knauber T."/>
            <person name="Konietzny S."/>
            <person name="Kopp M."/>
            <person name="Krause L."/>
            <person name="Krug D."/>
            <person name="Linke B."/>
            <person name="Mahmud T."/>
            <person name="Martinez-Arias R."/>
            <person name="McHardy A.C."/>
            <person name="Merai M."/>
            <person name="Meyer F."/>
            <person name="Mormann S."/>
            <person name="Munoz-Dorado J."/>
            <person name="Perez J."/>
            <person name="Pradella S."/>
            <person name="Rachid S."/>
            <person name="Raddatz G."/>
            <person name="Rosenau F."/>
            <person name="Rueckert C."/>
            <person name="Sasse F."/>
            <person name="Scharfe M."/>
            <person name="Schuster S.C."/>
            <person name="Suen G."/>
            <person name="Treuner-Lange A."/>
            <person name="Velicer G.J."/>
            <person name="Vorholter F.-J."/>
            <person name="Weissman K.J."/>
            <person name="Welch R.D."/>
            <person name="Wenzel S.C."/>
            <person name="Whitworth D.E."/>
            <person name="Wilhelm S."/>
            <person name="Wittmann C."/>
            <person name="Bloecker H."/>
            <person name="Puehler A."/>
            <person name="Mueller R."/>
        </authorList>
    </citation>
    <scope>NUCLEOTIDE SEQUENCE [LARGE SCALE GENOMIC DNA]</scope>
    <source>
        <strain evidence="9">So ce56</strain>
    </source>
</reference>
<dbReference type="InterPro" id="IPR011013">
    <property type="entry name" value="Gal_mutarotase_sf_dom"/>
</dbReference>
<dbReference type="Pfam" id="PF13802">
    <property type="entry name" value="Gal_mutarotas_2"/>
    <property type="match status" value="1"/>
</dbReference>
<dbReference type="CAZy" id="GH31">
    <property type="family name" value="Glycoside Hydrolase Family 31"/>
</dbReference>
<keyword evidence="9" id="KW-1185">Reference proteome</keyword>
<gene>
    <name evidence="8" type="ordered locus">sce3449</name>
</gene>
<feature type="domain" description="Glycoside hydrolase family 31 N-terminal" evidence="6">
    <location>
        <begin position="27"/>
        <end position="204"/>
    </location>
</feature>
<dbReference type="OrthoDB" id="176168at2"/>
<name>A9GNN9_SORC5</name>
<evidence type="ECO:0000259" key="6">
    <source>
        <dbReference type="Pfam" id="PF13802"/>
    </source>
</evidence>
<dbReference type="InterPro" id="IPR030458">
    <property type="entry name" value="Glyco_hydro_31_AS"/>
</dbReference>
<proteinExistence type="inferred from homology"/>
<dbReference type="eggNOG" id="COG1501">
    <property type="taxonomic scope" value="Bacteria"/>
</dbReference>
<dbReference type="CDD" id="cd06604">
    <property type="entry name" value="GH31_glucosidase_II_MalA"/>
    <property type="match status" value="1"/>
</dbReference>
<keyword evidence="2 4" id="KW-0378">Hydrolase</keyword>
<dbReference type="GO" id="GO:0030246">
    <property type="term" value="F:carbohydrate binding"/>
    <property type="evidence" value="ECO:0007669"/>
    <property type="project" value="InterPro"/>
</dbReference>
<dbReference type="InterPro" id="IPR048395">
    <property type="entry name" value="Glyco_hydro_31_C"/>
</dbReference>
<dbReference type="SUPFAM" id="SSF51445">
    <property type="entry name" value="(Trans)glycosidases"/>
    <property type="match status" value="1"/>
</dbReference>